<dbReference type="Pfam" id="PF25873">
    <property type="entry name" value="WHD_MalT"/>
    <property type="match status" value="1"/>
</dbReference>
<dbReference type="InterPro" id="IPR049945">
    <property type="entry name" value="AAA_22"/>
</dbReference>
<dbReference type="InterPro" id="IPR036388">
    <property type="entry name" value="WH-like_DNA-bd_sf"/>
</dbReference>
<evidence type="ECO:0000259" key="4">
    <source>
        <dbReference type="PROSITE" id="PS50043"/>
    </source>
</evidence>
<comment type="caution">
    <text evidence="5">The sequence shown here is derived from an EMBL/GenBank/DDBJ whole genome shotgun (WGS) entry which is preliminary data.</text>
</comment>
<dbReference type="InterPro" id="IPR011990">
    <property type="entry name" value="TPR-like_helical_dom_sf"/>
</dbReference>
<sequence length="827" mass="89430">MSAAIEAAVSGHRISVISAPSGHGKTRAAAEWAALQPRPVAWLCLGPTDDDPAVLTSGVVTALRGLLPAQQELGEALGRLDPGAEVNRLYNQICRTFEQARAVCVLVVDDAQRAAGQLGAGLLGMLLDEAPESLRLVFLGTTPIEGWLAKQLLEGSAVQLSAQDLAFDRSETEGLLKRFGGRLDAREVLEDTQGWPIAVQVAALASQRPPGAQDSLEDLLRSYDQTQILDGLGDSLAVFVLTTTACTELTAGLATAMSGRQEAAAVLEELVDRGIFLSRHCGSDETPVYRWHPIFARQCTQILLRQDPTALNLIHRRAGEYLCSTEPMRALRHFEAAHDHDRAMEVLVENWLELIIGDHAAQVATFCAVLPRRLSGAAAAQLILACAEEAIGEHQEARARFHRVLDSLPDHPRGQEVGSILRVARLLLTDDPKAALEATRDVHARLAVAGEYEGRERVAVLFLLTWTELRLRLHPASAPEIMSAAAREWAAMHETHLERSALGSLAMIHLCDGRNSRARRILREVDAPLQASAATLTAYAGSALGTASGLLAYWSADFENAAAWFGRILEAGDLPVPLGGAVRAFLAFSAAGARDPALCRRAATELEAVSPEEVQGAQWPIFRDAAHAVLAEAAGHRPRALALVARHSESADLPMIGVVLAGILRRAGDPAGAFRLLSRHRAFMGVSYVAISARISAALVHRMHGEPEVAHEYCEYALDIAEREDMRAPFCDGDLKLRLLLTEHLTRRTSHEAFIAGALTAEQSSQGLLAALSGREVEVYRLLQTSMTIQEIAEALTVSVNTVKTHQRAIHRKLGVRTRREAQQLAP</sequence>
<evidence type="ECO:0000256" key="2">
    <source>
        <dbReference type="ARBA" id="ARBA00023125"/>
    </source>
</evidence>
<dbReference type="InterPro" id="IPR000792">
    <property type="entry name" value="Tscrpt_reg_LuxR_C"/>
</dbReference>
<dbReference type="Gene3D" id="1.25.40.10">
    <property type="entry name" value="Tetratricopeptide repeat domain"/>
    <property type="match status" value="1"/>
</dbReference>
<dbReference type="PANTHER" id="PTHR44688:SF16">
    <property type="entry name" value="DNA-BINDING TRANSCRIPTIONAL ACTIVATOR DEVR_DOSR"/>
    <property type="match status" value="1"/>
</dbReference>
<keyword evidence="3" id="KW-0804">Transcription</keyword>
<dbReference type="SUPFAM" id="SSF48452">
    <property type="entry name" value="TPR-like"/>
    <property type="match status" value="1"/>
</dbReference>
<reference evidence="5 6" key="1">
    <citation type="submission" date="2019-03" db="EMBL/GenBank/DDBJ databases">
        <title>Genomic Encyclopedia of Type Strains, Phase III (KMG-III): the genomes of soil and plant-associated and newly described type strains.</title>
        <authorList>
            <person name="Whitman W."/>
        </authorList>
    </citation>
    <scope>NUCLEOTIDE SEQUENCE [LARGE SCALE GENOMIC DNA]</scope>
    <source>
        <strain evidence="5 6">DSM 27373</strain>
    </source>
</reference>
<dbReference type="GO" id="GO:0016887">
    <property type="term" value="F:ATP hydrolysis activity"/>
    <property type="evidence" value="ECO:0007669"/>
    <property type="project" value="InterPro"/>
</dbReference>
<name>A0A4R7FZ93_9MICC</name>
<dbReference type="RefSeq" id="WP_133726420.1">
    <property type="nucleotide sequence ID" value="NZ_SOAN01000008.1"/>
</dbReference>
<organism evidence="5 6">
    <name type="scientific">Nesterenkonia aurantiaca</name>
    <dbReference type="NCBI Taxonomy" id="1436010"/>
    <lineage>
        <taxon>Bacteria</taxon>
        <taxon>Bacillati</taxon>
        <taxon>Actinomycetota</taxon>
        <taxon>Actinomycetes</taxon>
        <taxon>Micrococcales</taxon>
        <taxon>Micrococcaceae</taxon>
        <taxon>Nesterenkonia</taxon>
    </lineage>
</organism>
<evidence type="ECO:0000313" key="5">
    <source>
        <dbReference type="EMBL" id="TDS84224.1"/>
    </source>
</evidence>
<dbReference type="AlphaFoldDB" id="A0A4R7FZ93"/>
<dbReference type="GO" id="GO:0003677">
    <property type="term" value="F:DNA binding"/>
    <property type="evidence" value="ECO:0007669"/>
    <property type="project" value="UniProtKB-KW"/>
</dbReference>
<keyword evidence="6" id="KW-1185">Reference proteome</keyword>
<dbReference type="GO" id="GO:0006355">
    <property type="term" value="P:regulation of DNA-templated transcription"/>
    <property type="evidence" value="ECO:0007669"/>
    <property type="project" value="InterPro"/>
</dbReference>
<dbReference type="InterPro" id="IPR059106">
    <property type="entry name" value="WHD_MalT"/>
</dbReference>
<dbReference type="Gene3D" id="1.10.10.10">
    <property type="entry name" value="Winged helix-like DNA-binding domain superfamily/Winged helix DNA-binding domain"/>
    <property type="match status" value="1"/>
</dbReference>
<dbReference type="SMART" id="SM00421">
    <property type="entry name" value="HTH_LUXR"/>
    <property type="match status" value="1"/>
</dbReference>
<dbReference type="PROSITE" id="PS50043">
    <property type="entry name" value="HTH_LUXR_2"/>
    <property type="match status" value="1"/>
</dbReference>
<feature type="domain" description="HTH luxR-type" evidence="4">
    <location>
        <begin position="765"/>
        <end position="827"/>
    </location>
</feature>
<gene>
    <name evidence="5" type="ORF">EV640_10882</name>
</gene>
<dbReference type="Pfam" id="PF13401">
    <property type="entry name" value="AAA_22"/>
    <property type="match status" value="1"/>
</dbReference>
<dbReference type="Proteomes" id="UP000294506">
    <property type="component" value="Unassembled WGS sequence"/>
</dbReference>
<dbReference type="PANTHER" id="PTHR44688">
    <property type="entry name" value="DNA-BINDING TRANSCRIPTIONAL ACTIVATOR DEVR_DOSR"/>
    <property type="match status" value="1"/>
</dbReference>
<evidence type="ECO:0000256" key="1">
    <source>
        <dbReference type="ARBA" id="ARBA00023015"/>
    </source>
</evidence>
<dbReference type="SUPFAM" id="SSF46894">
    <property type="entry name" value="C-terminal effector domain of the bipartite response regulators"/>
    <property type="match status" value="1"/>
</dbReference>
<evidence type="ECO:0000256" key="3">
    <source>
        <dbReference type="ARBA" id="ARBA00023163"/>
    </source>
</evidence>
<evidence type="ECO:0000313" key="6">
    <source>
        <dbReference type="Proteomes" id="UP000294506"/>
    </source>
</evidence>
<dbReference type="SUPFAM" id="SSF52540">
    <property type="entry name" value="P-loop containing nucleoside triphosphate hydrolases"/>
    <property type="match status" value="1"/>
</dbReference>
<keyword evidence="2" id="KW-0238">DNA-binding</keyword>
<accession>A0A4R7FZ93</accession>
<keyword evidence="1" id="KW-0805">Transcription regulation</keyword>
<dbReference type="CDD" id="cd06170">
    <property type="entry name" value="LuxR_C_like"/>
    <property type="match status" value="1"/>
</dbReference>
<dbReference type="InterPro" id="IPR027417">
    <property type="entry name" value="P-loop_NTPase"/>
</dbReference>
<dbReference type="EMBL" id="SOAN01000008">
    <property type="protein sequence ID" value="TDS84224.1"/>
    <property type="molecule type" value="Genomic_DNA"/>
</dbReference>
<proteinExistence type="predicted"/>
<dbReference type="InterPro" id="IPR016032">
    <property type="entry name" value="Sig_transdc_resp-reg_C-effctor"/>
</dbReference>
<protein>
    <submittedName>
        <fullName evidence="5">LuxR family maltose regulon positive regulatory protein</fullName>
    </submittedName>
</protein>
<dbReference type="Pfam" id="PF00196">
    <property type="entry name" value="GerE"/>
    <property type="match status" value="1"/>
</dbReference>
<dbReference type="PRINTS" id="PR00038">
    <property type="entry name" value="HTHLUXR"/>
</dbReference>